<accession>A0A2S0RH56</accession>
<dbReference type="AlphaFoldDB" id="A0A2S0RH56"/>
<reference evidence="2 3" key="1">
    <citation type="submission" date="2018-04" db="EMBL/GenBank/DDBJ databases">
        <title>Genome sequencing of Flavobacterium sp. HYN0048.</title>
        <authorList>
            <person name="Yi H."/>
            <person name="Baek C."/>
        </authorList>
    </citation>
    <scope>NUCLEOTIDE SEQUENCE [LARGE SCALE GENOMIC DNA]</scope>
    <source>
        <strain evidence="2 3">HYN0048</strain>
    </source>
</reference>
<organism evidence="2 3">
    <name type="scientific">Flavobacterium magnum</name>
    <dbReference type="NCBI Taxonomy" id="2162713"/>
    <lineage>
        <taxon>Bacteria</taxon>
        <taxon>Pseudomonadati</taxon>
        <taxon>Bacteroidota</taxon>
        <taxon>Flavobacteriia</taxon>
        <taxon>Flavobacteriales</taxon>
        <taxon>Flavobacteriaceae</taxon>
        <taxon>Flavobacterium</taxon>
    </lineage>
</organism>
<protein>
    <submittedName>
        <fullName evidence="2">Uncharacterized protein</fullName>
    </submittedName>
</protein>
<keyword evidence="1" id="KW-0472">Membrane</keyword>
<keyword evidence="1" id="KW-1133">Transmembrane helix</keyword>
<name>A0A2S0RH56_9FLAO</name>
<dbReference type="Proteomes" id="UP000244193">
    <property type="component" value="Chromosome"/>
</dbReference>
<gene>
    <name evidence="2" type="ORF">HYN48_13350</name>
</gene>
<evidence type="ECO:0000313" key="3">
    <source>
        <dbReference type="Proteomes" id="UP000244193"/>
    </source>
</evidence>
<feature type="transmembrane region" description="Helical" evidence="1">
    <location>
        <begin position="76"/>
        <end position="99"/>
    </location>
</feature>
<sequence>MFRCSNILKKQYPEAIVIDPALGPEVLKQKNDSLKIANQINRKSDLEKSKKDFTVNAYQIGVIGFKEFELSDFKDLTSYFSLCFLFIISLSVGIFYFLFKENYSIIFRISTINLLLLLSSIAILIVGDGIDDLNQIKYGYYLLALNLLALIVTSRKLTRT</sequence>
<evidence type="ECO:0000313" key="2">
    <source>
        <dbReference type="EMBL" id="AWA30986.1"/>
    </source>
</evidence>
<keyword evidence="3" id="KW-1185">Reference proteome</keyword>
<dbReference type="EMBL" id="CP028811">
    <property type="protein sequence ID" value="AWA30986.1"/>
    <property type="molecule type" value="Genomic_DNA"/>
</dbReference>
<feature type="transmembrane region" description="Helical" evidence="1">
    <location>
        <begin position="105"/>
        <end position="126"/>
    </location>
</feature>
<evidence type="ECO:0000256" key="1">
    <source>
        <dbReference type="SAM" id="Phobius"/>
    </source>
</evidence>
<dbReference type="OrthoDB" id="1358502at2"/>
<keyword evidence="1" id="KW-0812">Transmembrane</keyword>
<dbReference type="RefSeq" id="WP_108372518.1">
    <property type="nucleotide sequence ID" value="NZ_CP028811.1"/>
</dbReference>
<proteinExistence type="predicted"/>
<feature type="transmembrane region" description="Helical" evidence="1">
    <location>
        <begin position="138"/>
        <end position="157"/>
    </location>
</feature>
<dbReference type="KEGG" id="fmg:HYN48_13350"/>